<evidence type="ECO:0000313" key="2">
    <source>
        <dbReference type="Proteomes" id="UP001601948"/>
    </source>
</evidence>
<comment type="caution">
    <text evidence="1">The sequence shown here is derived from an EMBL/GenBank/DDBJ whole genome shotgun (WGS) entry which is preliminary data.</text>
</comment>
<reference evidence="1 2" key="1">
    <citation type="submission" date="2024-10" db="EMBL/GenBank/DDBJ databases">
        <title>The Natural Products Discovery Center: Release of the First 8490 Sequenced Strains for Exploring Actinobacteria Biosynthetic Diversity.</title>
        <authorList>
            <person name="Kalkreuter E."/>
            <person name="Kautsar S.A."/>
            <person name="Yang D."/>
            <person name="Bader C.D."/>
            <person name="Teijaro C.N."/>
            <person name="Fluegel L."/>
            <person name="Davis C.M."/>
            <person name="Simpson J.R."/>
            <person name="Lauterbach L."/>
            <person name="Steele A.D."/>
            <person name="Gui C."/>
            <person name="Meng S."/>
            <person name="Li G."/>
            <person name="Viehrig K."/>
            <person name="Ye F."/>
            <person name="Su P."/>
            <person name="Kiefer A.F."/>
            <person name="Nichols A."/>
            <person name="Cepeda A.J."/>
            <person name="Yan W."/>
            <person name="Fan B."/>
            <person name="Jiang Y."/>
            <person name="Adhikari A."/>
            <person name="Zheng C.-J."/>
            <person name="Schuster L."/>
            <person name="Cowan T.M."/>
            <person name="Smanski M.J."/>
            <person name="Chevrette M.G."/>
            <person name="De Carvalho L.P.S."/>
            <person name="Shen B."/>
        </authorList>
    </citation>
    <scope>NUCLEOTIDE SEQUENCE [LARGE SCALE GENOMIC DNA]</scope>
    <source>
        <strain evidence="1 2">NPDC003040</strain>
    </source>
</reference>
<dbReference type="RefSeq" id="WP_387723033.1">
    <property type="nucleotide sequence ID" value="NZ_JBIAPI010000009.1"/>
</dbReference>
<gene>
    <name evidence="1" type="ORF">ACFYV7_30590</name>
</gene>
<sequence length="109" mass="12207">MSDFDRLYHLAEERNREWRDLMEDVNSGRFYTKRAAQSHKFPVVDDYSGVTYGSLIVDGNGTIRSMDLDAQEIARSNEGDVLKAISAAMNSSVDLLNRVSFQGVGSKNV</sequence>
<accession>A0ABW6R105</accession>
<name>A0ABW6R105_9NOCA</name>
<dbReference type="EMBL" id="JBIAPI010000009">
    <property type="protein sequence ID" value="MFF3227181.1"/>
    <property type="molecule type" value="Genomic_DNA"/>
</dbReference>
<dbReference type="Proteomes" id="UP001601948">
    <property type="component" value="Unassembled WGS sequence"/>
</dbReference>
<keyword evidence="2" id="KW-1185">Reference proteome</keyword>
<evidence type="ECO:0000313" key="1">
    <source>
        <dbReference type="EMBL" id="MFF3227181.1"/>
    </source>
</evidence>
<proteinExistence type="predicted"/>
<protein>
    <submittedName>
        <fullName evidence="1">Uncharacterized protein</fullName>
    </submittedName>
</protein>
<organism evidence="1 2">
    <name type="scientific">Nocardia suismassiliense</name>
    <dbReference type="NCBI Taxonomy" id="2077092"/>
    <lineage>
        <taxon>Bacteria</taxon>
        <taxon>Bacillati</taxon>
        <taxon>Actinomycetota</taxon>
        <taxon>Actinomycetes</taxon>
        <taxon>Mycobacteriales</taxon>
        <taxon>Nocardiaceae</taxon>
        <taxon>Nocardia</taxon>
    </lineage>
</organism>